<dbReference type="Proteomes" id="UP000824005">
    <property type="component" value="Unassembled WGS sequence"/>
</dbReference>
<feature type="region of interest" description="Disordered" evidence="4">
    <location>
        <begin position="1"/>
        <end position="22"/>
    </location>
</feature>
<dbReference type="SUPFAM" id="SSF52821">
    <property type="entry name" value="Rhodanese/Cell cycle control phosphatase"/>
    <property type="match status" value="2"/>
</dbReference>
<evidence type="ECO:0000313" key="7">
    <source>
        <dbReference type="EMBL" id="HIY64657.1"/>
    </source>
</evidence>
<dbReference type="PROSITE" id="PS00683">
    <property type="entry name" value="RHODANESE_2"/>
    <property type="match status" value="1"/>
</dbReference>
<dbReference type="InterPro" id="IPR001307">
    <property type="entry name" value="Thiosulphate_STrfase_CS"/>
</dbReference>
<dbReference type="Gene3D" id="3.40.250.10">
    <property type="entry name" value="Rhodanese-like domain"/>
    <property type="match status" value="2"/>
</dbReference>
<keyword evidence="5" id="KW-0812">Transmembrane</keyword>
<dbReference type="PANTHER" id="PTHR43855">
    <property type="entry name" value="THIOSULFATE SULFURTRANSFERASE"/>
    <property type="match status" value="1"/>
</dbReference>
<comment type="catalytic activity">
    <reaction evidence="2">
        <text>thiosulfate + hydrogen cyanide = thiocyanate + sulfite + 2 H(+)</text>
        <dbReference type="Rhea" id="RHEA:16881"/>
        <dbReference type="ChEBI" id="CHEBI:15378"/>
        <dbReference type="ChEBI" id="CHEBI:17359"/>
        <dbReference type="ChEBI" id="CHEBI:18022"/>
        <dbReference type="ChEBI" id="CHEBI:18407"/>
        <dbReference type="ChEBI" id="CHEBI:33542"/>
        <dbReference type="EC" id="2.8.1.1"/>
    </reaction>
</comment>
<dbReference type="InterPro" id="IPR036873">
    <property type="entry name" value="Rhodanese-like_dom_sf"/>
</dbReference>
<dbReference type="PANTHER" id="PTHR43855:SF1">
    <property type="entry name" value="THIOSULFATE SULFURTRANSFERASE"/>
    <property type="match status" value="1"/>
</dbReference>
<evidence type="ECO:0000313" key="8">
    <source>
        <dbReference type="Proteomes" id="UP000824005"/>
    </source>
</evidence>
<sequence length="385" mass="41278">MTQANEDASRAKAAASSETSARTRRPWVTPVAFVAVAALAATAGVLVSNSLGGASTETASPNDEGTGQAALLDVDYGEARGPVHQEEALVSTDWLDENIDDPNLVIIEVSEGREGSGLTSYEAGHVPGAVEFVWYRDFVERLNRDLIDREAFTSLAQNAGVNADSTVVIYGDANNWFAAYGAWVFKLYGFEDVRLLDGGREAWEQEGRELSPAAPSPAQGDWEASAPNSDIRAFQGEVLEVVNGQRDGVLVDIRGPQEFNGEIGVAEGFGGEAAAKWGHIPGAVYAPWGQIVNQPDEGGDGTLLDVEEIRDHYAELGVDGSVTVYVYCRIGERASHTWYVLSQVLGYDVKLYDGSWTEWGNSVGVPIENPTLADNDDFSGLWGGN</sequence>
<keyword evidence="3" id="KW-0808">Transferase</keyword>
<evidence type="ECO:0000256" key="3">
    <source>
        <dbReference type="RuleBase" id="RU000507"/>
    </source>
</evidence>
<comment type="caution">
    <text evidence="7">The sequence shown here is derived from an EMBL/GenBank/DDBJ whole genome shotgun (WGS) entry which is preliminary data.</text>
</comment>
<gene>
    <name evidence="7" type="ORF">H9830_00070</name>
</gene>
<reference evidence="7" key="2">
    <citation type="submission" date="2021-04" db="EMBL/GenBank/DDBJ databases">
        <authorList>
            <person name="Gilroy R."/>
        </authorList>
    </citation>
    <scope>NUCLEOTIDE SEQUENCE</scope>
    <source>
        <strain evidence="7">ChiGjej1B1-98</strain>
    </source>
</reference>
<dbReference type="PROSITE" id="PS00380">
    <property type="entry name" value="RHODANESE_1"/>
    <property type="match status" value="1"/>
</dbReference>
<keyword evidence="1" id="KW-0677">Repeat</keyword>
<evidence type="ECO:0000256" key="2">
    <source>
        <dbReference type="ARBA" id="ARBA00047549"/>
    </source>
</evidence>
<evidence type="ECO:0000256" key="5">
    <source>
        <dbReference type="SAM" id="Phobius"/>
    </source>
</evidence>
<feature type="domain" description="Rhodanese" evidence="6">
    <location>
        <begin position="100"/>
        <end position="212"/>
    </location>
</feature>
<organism evidence="7 8">
    <name type="scientific">Candidatus Agrococcus pullicola</name>
    <dbReference type="NCBI Taxonomy" id="2838429"/>
    <lineage>
        <taxon>Bacteria</taxon>
        <taxon>Bacillati</taxon>
        <taxon>Actinomycetota</taxon>
        <taxon>Actinomycetes</taxon>
        <taxon>Micrococcales</taxon>
        <taxon>Microbacteriaceae</taxon>
        <taxon>Agrococcus</taxon>
    </lineage>
</organism>
<keyword evidence="5" id="KW-0472">Membrane</keyword>
<dbReference type="InterPro" id="IPR051126">
    <property type="entry name" value="Thiosulfate_sulfurtransferase"/>
</dbReference>
<dbReference type="AlphaFoldDB" id="A0A9D1YS18"/>
<feature type="domain" description="Rhodanese" evidence="6">
    <location>
        <begin position="244"/>
        <end position="368"/>
    </location>
</feature>
<feature type="compositionally biased region" description="Low complexity" evidence="4">
    <location>
        <begin position="11"/>
        <end position="20"/>
    </location>
</feature>
<feature type="transmembrane region" description="Helical" evidence="5">
    <location>
        <begin position="27"/>
        <end position="47"/>
    </location>
</feature>
<dbReference type="PROSITE" id="PS50206">
    <property type="entry name" value="RHODANESE_3"/>
    <property type="match status" value="2"/>
</dbReference>
<protein>
    <recommendedName>
        <fullName evidence="3">Sulfurtransferase</fullName>
    </recommendedName>
</protein>
<reference evidence="7" key="1">
    <citation type="journal article" date="2021" name="PeerJ">
        <title>Extensive microbial diversity within the chicken gut microbiome revealed by metagenomics and culture.</title>
        <authorList>
            <person name="Gilroy R."/>
            <person name="Ravi A."/>
            <person name="Getino M."/>
            <person name="Pursley I."/>
            <person name="Horton D.L."/>
            <person name="Alikhan N.F."/>
            <person name="Baker D."/>
            <person name="Gharbi K."/>
            <person name="Hall N."/>
            <person name="Watson M."/>
            <person name="Adriaenssens E.M."/>
            <person name="Foster-Nyarko E."/>
            <person name="Jarju S."/>
            <person name="Secka A."/>
            <person name="Antonio M."/>
            <person name="Oren A."/>
            <person name="Chaudhuri R.R."/>
            <person name="La Ragione R."/>
            <person name="Hildebrand F."/>
            <person name="Pallen M.J."/>
        </authorList>
    </citation>
    <scope>NUCLEOTIDE SEQUENCE</scope>
    <source>
        <strain evidence="7">ChiGjej1B1-98</strain>
    </source>
</reference>
<feature type="region of interest" description="Disordered" evidence="4">
    <location>
        <begin position="206"/>
        <end position="225"/>
    </location>
</feature>
<evidence type="ECO:0000256" key="4">
    <source>
        <dbReference type="SAM" id="MobiDB-lite"/>
    </source>
</evidence>
<accession>A0A9D1YS18</accession>
<dbReference type="InterPro" id="IPR001763">
    <property type="entry name" value="Rhodanese-like_dom"/>
</dbReference>
<evidence type="ECO:0000259" key="6">
    <source>
        <dbReference type="PROSITE" id="PS50206"/>
    </source>
</evidence>
<dbReference type="Pfam" id="PF00581">
    <property type="entry name" value="Rhodanese"/>
    <property type="match status" value="2"/>
</dbReference>
<dbReference type="CDD" id="cd01448">
    <property type="entry name" value="TST_Repeat_1"/>
    <property type="match status" value="1"/>
</dbReference>
<evidence type="ECO:0000256" key="1">
    <source>
        <dbReference type="ARBA" id="ARBA00022737"/>
    </source>
</evidence>
<name>A0A9D1YS18_9MICO</name>
<keyword evidence="5" id="KW-1133">Transmembrane helix</keyword>
<dbReference type="CDD" id="cd01449">
    <property type="entry name" value="TST_Repeat_2"/>
    <property type="match status" value="1"/>
</dbReference>
<dbReference type="SMART" id="SM00450">
    <property type="entry name" value="RHOD"/>
    <property type="match status" value="2"/>
</dbReference>
<proteinExistence type="predicted"/>
<dbReference type="GO" id="GO:0004792">
    <property type="term" value="F:thiosulfate-cyanide sulfurtransferase activity"/>
    <property type="evidence" value="ECO:0007669"/>
    <property type="project" value="UniProtKB-EC"/>
</dbReference>
<dbReference type="EMBL" id="DXDC01000002">
    <property type="protein sequence ID" value="HIY64657.1"/>
    <property type="molecule type" value="Genomic_DNA"/>
</dbReference>